<dbReference type="STRING" id="30019.A0A0M4E2K0"/>
<dbReference type="AlphaFoldDB" id="A0A0M4E2K0"/>
<reference evidence="6 7" key="1">
    <citation type="submission" date="2015-08" db="EMBL/GenBank/DDBJ databases">
        <title>Ancestral chromatin configuration constrains chromatin evolution on differentiating sex chromosomes in Drosophila.</title>
        <authorList>
            <person name="Zhou Q."/>
            <person name="Bachtrog D."/>
        </authorList>
    </citation>
    <scope>NUCLEOTIDE SEQUENCE [LARGE SCALE GENOMIC DNA]</scope>
    <source>
        <tissue evidence="6">Whole larvae</tissue>
    </source>
</reference>
<sequence length="221" mass="25710">MRECASLSGTTEEELERVLTKVNKLNTRITTLKDTNNFDCKKQMRINPTEQTRCVTFGVDIQTLRVPGAEPFQVSCDSKFAGNGWTVIQRRLDGSVNFNRNWEEYKNGFGDLRGEFWLGLEKLHLMTKFRPHELYIQLEDFKNQKRYALYSNFRIGTEAQSYELLSVGEYSGDAGNALDTRDRFTAKNMKFSTPDRDNDKVSYSCAAEFESGWWFNECYSW</sequence>
<gene>
    <name evidence="6" type="ORF">Dbus_chr2Lg1939</name>
</gene>
<evidence type="ECO:0000313" key="6">
    <source>
        <dbReference type="EMBL" id="ALC39854.1"/>
    </source>
</evidence>
<dbReference type="Pfam" id="PF00147">
    <property type="entry name" value="Fibrinogen_C"/>
    <property type="match status" value="1"/>
</dbReference>
<dbReference type="PROSITE" id="PS51406">
    <property type="entry name" value="FIBRINOGEN_C_2"/>
    <property type="match status" value="1"/>
</dbReference>
<protein>
    <submittedName>
        <fullName evidence="6">Maker544</fullName>
    </submittedName>
</protein>
<dbReference type="InterPro" id="IPR002181">
    <property type="entry name" value="Fibrinogen_a/b/g_C_dom"/>
</dbReference>
<accession>A0A0M4E2K0</accession>
<dbReference type="GO" id="GO:0005201">
    <property type="term" value="F:extracellular matrix structural constituent"/>
    <property type="evidence" value="ECO:0007669"/>
    <property type="project" value="TreeGrafter"/>
</dbReference>
<dbReference type="InterPro" id="IPR037579">
    <property type="entry name" value="FIB_ANG-like"/>
</dbReference>
<dbReference type="GO" id="GO:0005577">
    <property type="term" value="C:fibrinogen complex"/>
    <property type="evidence" value="ECO:0007669"/>
    <property type="project" value="TreeGrafter"/>
</dbReference>
<dbReference type="SMART" id="SM00186">
    <property type="entry name" value="FBG"/>
    <property type="match status" value="1"/>
</dbReference>
<dbReference type="SUPFAM" id="SSF56496">
    <property type="entry name" value="Fibrinogen C-terminal domain-like"/>
    <property type="match status" value="1"/>
</dbReference>
<evidence type="ECO:0000256" key="2">
    <source>
        <dbReference type="ARBA" id="ARBA00022525"/>
    </source>
</evidence>
<dbReference type="PANTHER" id="PTHR47221:SF5">
    <property type="entry name" value="FIBRINOGEN C-TERMINAL DOMAIN-CONTAINING PROTEIN"/>
    <property type="match status" value="1"/>
</dbReference>
<evidence type="ECO:0000256" key="3">
    <source>
        <dbReference type="ARBA" id="ARBA00023157"/>
    </source>
</evidence>
<dbReference type="PANTHER" id="PTHR47221">
    <property type="entry name" value="FIBRINOGEN ALPHA CHAIN"/>
    <property type="match status" value="1"/>
</dbReference>
<dbReference type="EMBL" id="CP012523">
    <property type="protein sequence ID" value="ALC39854.1"/>
    <property type="molecule type" value="Genomic_DNA"/>
</dbReference>
<evidence type="ECO:0000256" key="1">
    <source>
        <dbReference type="ARBA" id="ARBA00004613"/>
    </source>
</evidence>
<name>A0A0M4E2K0_DROBS</name>
<evidence type="ECO:0000256" key="4">
    <source>
        <dbReference type="ARBA" id="ARBA00023180"/>
    </source>
</evidence>
<dbReference type="CDD" id="cd00087">
    <property type="entry name" value="FReD"/>
    <property type="match status" value="1"/>
</dbReference>
<feature type="domain" description="Fibrinogen C-terminal" evidence="5">
    <location>
        <begin position="31"/>
        <end position="221"/>
    </location>
</feature>
<dbReference type="InterPro" id="IPR014716">
    <property type="entry name" value="Fibrinogen_a/b/g_C_1"/>
</dbReference>
<dbReference type="InterPro" id="IPR036056">
    <property type="entry name" value="Fibrinogen-like_C"/>
</dbReference>
<organism evidence="6 7">
    <name type="scientific">Drosophila busckii</name>
    <name type="common">Fruit fly</name>
    <dbReference type="NCBI Taxonomy" id="30019"/>
    <lineage>
        <taxon>Eukaryota</taxon>
        <taxon>Metazoa</taxon>
        <taxon>Ecdysozoa</taxon>
        <taxon>Arthropoda</taxon>
        <taxon>Hexapoda</taxon>
        <taxon>Insecta</taxon>
        <taxon>Pterygota</taxon>
        <taxon>Neoptera</taxon>
        <taxon>Endopterygota</taxon>
        <taxon>Diptera</taxon>
        <taxon>Brachycera</taxon>
        <taxon>Muscomorpha</taxon>
        <taxon>Ephydroidea</taxon>
        <taxon>Drosophilidae</taxon>
        <taxon>Drosophila</taxon>
    </lineage>
</organism>
<dbReference type="OMA" id="RTSTCKP"/>
<evidence type="ECO:0000259" key="5">
    <source>
        <dbReference type="PROSITE" id="PS51406"/>
    </source>
</evidence>
<keyword evidence="3" id="KW-1015">Disulfide bond</keyword>
<comment type="subcellular location">
    <subcellularLocation>
        <location evidence="1">Secreted</location>
    </subcellularLocation>
</comment>
<keyword evidence="4" id="KW-0325">Glycoprotein</keyword>
<dbReference type="GO" id="GO:0030674">
    <property type="term" value="F:protein-macromolecule adaptor activity"/>
    <property type="evidence" value="ECO:0007669"/>
    <property type="project" value="TreeGrafter"/>
</dbReference>
<dbReference type="Gene3D" id="3.90.215.10">
    <property type="entry name" value="Gamma Fibrinogen, chain A, domain 1"/>
    <property type="match status" value="1"/>
</dbReference>
<keyword evidence="7" id="KW-1185">Reference proteome</keyword>
<dbReference type="Proteomes" id="UP000494163">
    <property type="component" value="Chromosome 2L"/>
</dbReference>
<dbReference type="SMR" id="A0A0M4E2K0"/>
<dbReference type="GO" id="GO:0034116">
    <property type="term" value="P:positive regulation of heterotypic cell-cell adhesion"/>
    <property type="evidence" value="ECO:0007669"/>
    <property type="project" value="TreeGrafter"/>
</dbReference>
<proteinExistence type="predicted"/>
<evidence type="ECO:0000313" key="7">
    <source>
        <dbReference type="Proteomes" id="UP000494163"/>
    </source>
</evidence>
<keyword evidence="2" id="KW-0964">Secreted</keyword>
<dbReference type="OrthoDB" id="6145874at2759"/>